<evidence type="ECO:0000313" key="4">
    <source>
        <dbReference type="EMBL" id="TDX29239.1"/>
    </source>
</evidence>
<proteinExistence type="predicted"/>
<dbReference type="Pfam" id="PF13717">
    <property type="entry name" value="Zn_ribbon_4"/>
    <property type="match status" value="1"/>
</dbReference>
<evidence type="ECO:0000256" key="2">
    <source>
        <dbReference type="SAM" id="Phobius"/>
    </source>
</evidence>
<comment type="caution">
    <text evidence="4">The sequence shown here is derived from an EMBL/GenBank/DDBJ whole genome shotgun (WGS) entry which is preliminary data.</text>
</comment>
<feature type="region of interest" description="Disordered" evidence="1">
    <location>
        <begin position="65"/>
        <end position="208"/>
    </location>
</feature>
<feature type="domain" description="Zinc finger/thioredoxin putative" evidence="3">
    <location>
        <begin position="9"/>
        <end position="44"/>
    </location>
</feature>
<gene>
    <name evidence="4" type="ORF">EV657_10960</name>
</gene>
<reference evidence="4 5" key="1">
    <citation type="submission" date="2019-03" db="EMBL/GenBank/DDBJ databases">
        <title>Genomic Encyclopedia of Type Strains, Phase IV (KMG-IV): sequencing the most valuable type-strain genomes for metagenomic binning, comparative biology and taxonomic classification.</title>
        <authorList>
            <person name="Goeker M."/>
        </authorList>
    </citation>
    <scope>NUCLEOTIDE SEQUENCE [LARGE SCALE GENOMIC DNA]</scope>
    <source>
        <strain evidence="4 5">JA181</strain>
    </source>
</reference>
<evidence type="ECO:0000256" key="1">
    <source>
        <dbReference type="SAM" id="MobiDB-lite"/>
    </source>
</evidence>
<keyword evidence="2" id="KW-1133">Transmembrane helix</keyword>
<evidence type="ECO:0000313" key="5">
    <source>
        <dbReference type="Proteomes" id="UP000295484"/>
    </source>
</evidence>
<keyword evidence="2" id="KW-0812">Transmembrane</keyword>
<dbReference type="EMBL" id="SOEB01000009">
    <property type="protein sequence ID" value="TDX29239.1"/>
    <property type="molecule type" value="Genomic_DNA"/>
</dbReference>
<feature type="compositionally biased region" description="Basic and acidic residues" evidence="1">
    <location>
        <begin position="116"/>
        <end position="130"/>
    </location>
</feature>
<feature type="transmembrane region" description="Helical" evidence="2">
    <location>
        <begin position="213"/>
        <end position="235"/>
    </location>
</feature>
<name>A0A4V3GU33_9RHOB</name>
<feature type="compositionally biased region" description="Low complexity" evidence="1">
    <location>
        <begin position="65"/>
        <end position="75"/>
    </location>
</feature>
<accession>A0A4V3GU33</accession>
<dbReference type="InterPro" id="IPR011723">
    <property type="entry name" value="Znf/thioredoxin_put"/>
</dbReference>
<sequence>MRPGGLSGMRLTCPKCGAQYEVDEAVIPEEGRDVQCSNCNHIWFQDSPALAARDPLAAFAMPRAAAGRASAPSASKPEGESEADAPRSGTADPEMAAGTAPEPQRRSLDDDVLSILREEAEREQRAREEEATVETFSEQADLGLASPPRPRRPDPEPEPARATAPPEPTRSPPARRDLLPDVEEITSTLSASSDRGAHSIPPAPEPEGSRRRAFLGGFLLAVLVAAGALAAYVYAPVLAGLDPALEPQVAAYVGAVDAARDWIAGVVPPDLMDRVLGR</sequence>
<evidence type="ECO:0000259" key="3">
    <source>
        <dbReference type="Pfam" id="PF13717"/>
    </source>
</evidence>
<keyword evidence="2" id="KW-0472">Membrane</keyword>
<dbReference type="AlphaFoldDB" id="A0A4V3GU33"/>
<dbReference type="Proteomes" id="UP000295484">
    <property type="component" value="Unassembled WGS sequence"/>
</dbReference>
<dbReference type="NCBIfam" id="TIGR02098">
    <property type="entry name" value="MJ0042_CXXC"/>
    <property type="match status" value="1"/>
</dbReference>
<protein>
    <submittedName>
        <fullName evidence="4">Putative Zn finger-like uncharacterized protein</fullName>
    </submittedName>
</protein>
<organism evidence="4 5">
    <name type="scientific">Rhodovulum visakhapatnamense</name>
    <dbReference type="NCBI Taxonomy" id="364297"/>
    <lineage>
        <taxon>Bacteria</taxon>
        <taxon>Pseudomonadati</taxon>
        <taxon>Pseudomonadota</taxon>
        <taxon>Alphaproteobacteria</taxon>
        <taxon>Rhodobacterales</taxon>
        <taxon>Paracoccaceae</taxon>
        <taxon>Rhodovulum</taxon>
    </lineage>
</organism>